<keyword evidence="10" id="KW-0472">Membrane</keyword>
<proteinExistence type="inferred from homology"/>
<evidence type="ECO:0000256" key="6">
    <source>
        <dbReference type="ARBA" id="ARBA00023004"/>
    </source>
</evidence>
<dbReference type="EMBL" id="JPKY01000087">
    <property type="protein sequence ID" value="KFH42702.1"/>
    <property type="molecule type" value="Genomic_DNA"/>
</dbReference>
<feature type="binding site" description="axial binding residue" evidence="8">
    <location>
        <position position="444"/>
    </location>
    <ligand>
        <name>heme</name>
        <dbReference type="ChEBI" id="CHEBI:30413"/>
    </ligand>
    <ligandPart>
        <name>Fe</name>
        <dbReference type="ChEBI" id="CHEBI:18248"/>
    </ligandPart>
</feature>
<dbReference type="PROSITE" id="PS00086">
    <property type="entry name" value="CYTOCHROME_P450"/>
    <property type="match status" value="1"/>
</dbReference>
<sequence length="535" mass="60981">MTVAKMEPGLISFPPLRAGPSLMIVLAVVIVCFFLYKTVAARNEKSPSLPPGPKPLPFLGNIHEMLRKPPLDCFRDWHNEFGPIITLRYGQRLVISISSHRICQELLDKRGAIYSSRPRFIIAGERMTNAMTMALVPYNDRWKSHSRIISPLLDNRAVQRYSPLEDLESKQVLVELLDGRSLFLKSLSRFSASMLFSLAYGEHLDHRDREEPEELERINEKPFEALGNLYCQLVELFPTLDALPAALAPWKSVSAEAESQTAALYLKNLERGRASAAWNFCKEAAQSKAGRQMSDKELAYVVGSVYQAGYEATLTSARLIVKAIVLYPDCARRAREELDRVVGPDRLPRAEDQSDLPYVRAMVSEAMRWQPPAPFSIPHATTQDDEYLGYRIPKGAMVIPNTWTMVFDPQEFPDPYEFRPDRWLDKGAAAEVPHTPFGYGRRRCPGRHLAFSSLSLLTSRLLWAFDITHAYKDGEKVEFDPWDLKFAFTASSKPHEASFQVRSQRHQSVIEREWNDTDRNIDSMLDKMKPDRCTE</sequence>
<keyword evidence="10" id="KW-1133">Transmembrane helix</keyword>
<dbReference type="OrthoDB" id="1470350at2759"/>
<dbReference type="Proteomes" id="UP000029964">
    <property type="component" value="Unassembled WGS sequence"/>
</dbReference>
<dbReference type="PRINTS" id="PR00385">
    <property type="entry name" value="P450"/>
</dbReference>
<evidence type="ECO:0000256" key="2">
    <source>
        <dbReference type="ARBA" id="ARBA00010617"/>
    </source>
</evidence>
<accession>A0A086T020</accession>
<dbReference type="InterPro" id="IPR036396">
    <property type="entry name" value="Cyt_P450_sf"/>
</dbReference>
<evidence type="ECO:0000256" key="8">
    <source>
        <dbReference type="PIRSR" id="PIRSR602401-1"/>
    </source>
</evidence>
<dbReference type="InterPro" id="IPR050364">
    <property type="entry name" value="Cytochrome_P450_fung"/>
</dbReference>
<dbReference type="GO" id="GO:0020037">
    <property type="term" value="F:heme binding"/>
    <property type="evidence" value="ECO:0007669"/>
    <property type="project" value="InterPro"/>
</dbReference>
<dbReference type="SUPFAM" id="SSF48264">
    <property type="entry name" value="Cytochrome P450"/>
    <property type="match status" value="1"/>
</dbReference>
<dbReference type="InterPro" id="IPR002401">
    <property type="entry name" value="Cyt_P450_E_grp-I"/>
</dbReference>
<dbReference type="Gene3D" id="1.10.630.10">
    <property type="entry name" value="Cytochrome P450"/>
    <property type="match status" value="1"/>
</dbReference>
<name>A0A086T020_HAPC1</name>
<keyword evidence="4 8" id="KW-0479">Metal-binding</keyword>
<dbReference type="CDD" id="cd11065">
    <property type="entry name" value="CYP64-like"/>
    <property type="match status" value="1"/>
</dbReference>
<keyword evidence="12" id="KW-1185">Reference proteome</keyword>
<dbReference type="InterPro" id="IPR001128">
    <property type="entry name" value="Cyt_P450"/>
</dbReference>
<dbReference type="Pfam" id="PF00067">
    <property type="entry name" value="p450"/>
    <property type="match status" value="1"/>
</dbReference>
<dbReference type="PANTHER" id="PTHR46300:SF1">
    <property type="entry name" value="P450, PUTATIVE (EUROFUNG)-RELATED"/>
    <property type="match status" value="1"/>
</dbReference>
<dbReference type="GO" id="GO:0004497">
    <property type="term" value="F:monooxygenase activity"/>
    <property type="evidence" value="ECO:0007669"/>
    <property type="project" value="UniProtKB-KW"/>
</dbReference>
<evidence type="ECO:0000256" key="5">
    <source>
        <dbReference type="ARBA" id="ARBA00023002"/>
    </source>
</evidence>
<dbReference type="AlphaFoldDB" id="A0A086T020"/>
<gene>
    <name evidence="11" type="ORF">ACRE_065510</name>
</gene>
<keyword evidence="3 8" id="KW-0349">Heme</keyword>
<keyword evidence="6 8" id="KW-0408">Iron</keyword>
<evidence type="ECO:0000256" key="1">
    <source>
        <dbReference type="ARBA" id="ARBA00001971"/>
    </source>
</evidence>
<dbReference type="GO" id="GO:0005506">
    <property type="term" value="F:iron ion binding"/>
    <property type="evidence" value="ECO:0007669"/>
    <property type="project" value="InterPro"/>
</dbReference>
<dbReference type="HOGENOM" id="CLU_001570_2_1_1"/>
<keyword evidence="5 9" id="KW-0560">Oxidoreductase</keyword>
<comment type="cofactor">
    <cofactor evidence="1 8">
        <name>heme</name>
        <dbReference type="ChEBI" id="CHEBI:30413"/>
    </cofactor>
</comment>
<evidence type="ECO:0000256" key="3">
    <source>
        <dbReference type="ARBA" id="ARBA00022617"/>
    </source>
</evidence>
<dbReference type="PRINTS" id="PR00463">
    <property type="entry name" value="EP450I"/>
</dbReference>
<evidence type="ECO:0000256" key="4">
    <source>
        <dbReference type="ARBA" id="ARBA00022723"/>
    </source>
</evidence>
<evidence type="ECO:0000256" key="9">
    <source>
        <dbReference type="RuleBase" id="RU000461"/>
    </source>
</evidence>
<evidence type="ECO:0000256" key="10">
    <source>
        <dbReference type="SAM" id="Phobius"/>
    </source>
</evidence>
<dbReference type="InterPro" id="IPR017972">
    <property type="entry name" value="Cyt_P450_CS"/>
</dbReference>
<keyword evidence="7 9" id="KW-0503">Monooxygenase</keyword>
<reference evidence="12" key="1">
    <citation type="journal article" date="2014" name="Genome Announc.">
        <title>Genome sequence and annotation of Acremonium chrysogenum, producer of the beta-lactam antibiotic cephalosporin C.</title>
        <authorList>
            <person name="Terfehr D."/>
            <person name="Dahlmann T.A."/>
            <person name="Specht T."/>
            <person name="Zadra I."/>
            <person name="Kuernsteiner H."/>
            <person name="Kueck U."/>
        </authorList>
    </citation>
    <scope>NUCLEOTIDE SEQUENCE [LARGE SCALE GENOMIC DNA]</scope>
    <source>
        <strain evidence="12">ATCC 11550 / CBS 779.69 / DSM 880 / IAM 14645 / JCM 23072 / IMI 49137</strain>
    </source>
</reference>
<protein>
    <submittedName>
        <fullName evidence="11">Fumitremorgin C synthase-like protein</fullName>
    </submittedName>
</protein>
<dbReference type="STRING" id="857340.A0A086T020"/>
<dbReference type="GO" id="GO:0016705">
    <property type="term" value="F:oxidoreductase activity, acting on paired donors, with incorporation or reduction of molecular oxygen"/>
    <property type="evidence" value="ECO:0007669"/>
    <property type="project" value="InterPro"/>
</dbReference>
<keyword evidence="10" id="KW-0812">Transmembrane</keyword>
<evidence type="ECO:0000313" key="12">
    <source>
        <dbReference type="Proteomes" id="UP000029964"/>
    </source>
</evidence>
<evidence type="ECO:0000256" key="7">
    <source>
        <dbReference type="ARBA" id="ARBA00023033"/>
    </source>
</evidence>
<dbReference type="PANTHER" id="PTHR46300">
    <property type="entry name" value="P450, PUTATIVE (EUROFUNG)-RELATED-RELATED"/>
    <property type="match status" value="1"/>
</dbReference>
<comment type="caution">
    <text evidence="11">The sequence shown here is derived from an EMBL/GenBank/DDBJ whole genome shotgun (WGS) entry which is preliminary data.</text>
</comment>
<comment type="similarity">
    <text evidence="2 9">Belongs to the cytochrome P450 family.</text>
</comment>
<feature type="transmembrane region" description="Helical" evidence="10">
    <location>
        <begin position="18"/>
        <end position="36"/>
    </location>
</feature>
<evidence type="ECO:0000313" key="11">
    <source>
        <dbReference type="EMBL" id="KFH42702.1"/>
    </source>
</evidence>
<organism evidence="11 12">
    <name type="scientific">Hapsidospora chrysogenum (strain ATCC 11550 / CBS 779.69 / DSM 880 / IAM 14645 / JCM 23072 / IMI 49137)</name>
    <name type="common">Acremonium chrysogenum</name>
    <dbReference type="NCBI Taxonomy" id="857340"/>
    <lineage>
        <taxon>Eukaryota</taxon>
        <taxon>Fungi</taxon>
        <taxon>Dikarya</taxon>
        <taxon>Ascomycota</taxon>
        <taxon>Pezizomycotina</taxon>
        <taxon>Sordariomycetes</taxon>
        <taxon>Hypocreomycetidae</taxon>
        <taxon>Hypocreales</taxon>
        <taxon>Bionectriaceae</taxon>
        <taxon>Hapsidospora</taxon>
    </lineage>
</organism>